<evidence type="ECO:0000259" key="1">
    <source>
        <dbReference type="Pfam" id="PF11954"/>
    </source>
</evidence>
<name>A0A1H5MWF6_9FLAO</name>
<feature type="domain" description="Peptidase S12 Pab87-related C-terminal" evidence="1">
    <location>
        <begin position="217"/>
        <end position="293"/>
    </location>
</feature>
<dbReference type="Pfam" id="PF11954">
    <property type="entry name" value="DUF3471"/>
    <property type="match status" value="1"/>
</dbReference>
<keyword evidence="3" id="KW-1185">Reference proteome</keyword>
<accession>A0A1H5MWF6</accession>
<dbReference type="SUPFAM" id="SSF56601">
    <property type="entry name" value="beta-lactamase/transpeptidase-like"/>
    <property type="match status" value="1"/>
</dbReference>
<gene>
    <name evidence="2" type="ORF">SAMN04488034_103158</name>
</gene>
<evidence type="ECO:0000313" key="2">
    <source>
        <dbReference type="EMBL" id="SEE93684.1"/>
    </source>
</evidence>
<dbReference type="AlphaFoldDB" id="A0A1H5MWF6"/>
<dbReference type="InterPro" id="IPR012338">
    <property type="entry name" value="Beta-lactam/transpept-like"/>
</dbReference>
<dbReference type="EMBL" id="FNUG01000003">
    <property type="protein sequence ID" value="SEE93684.1"/>
    <property type="molecule type" value="Genomic_DNA"/>
</dbReference>
<dbReference type="RefSeq" id="WP_093113105.1">
    <property type="nucleotide sequence ID" value="NZ_FNGG01000003.1"/>
</dbReference>
<protein>
    <submittedName>
        <fullName evidence="2">Beta-lactamase</fullName>
    </submittedName>
</protein>
<evidence type="ECO:0000313" key="3">
    <source>
        <dbReference type="Proteomes" id="UP000199448"/>
    </source>
</evidence>
<proteinExistence type="predicted"/>
<dbReference type="InterPro" id="IPR021860">
    <property type="entry name" value="Peptidase_S12_Pab87-rel_C"/>
</dbReference>
<dbReference type="OrthoDB" id="9793489at2"/>
<sequence>MVSSEAFNLRKVDTLGSRYNQLGRFSGSILVAEEGEIVYQNFFGKADHKTNMIFTEETLFAAGSLSELFTEVALEKLKPEGNSASTDAVVEAATAALIAELQLKNTFFQQQAPAKAATGYVHSVGYAGPEVEPVNSDQQPQLWTTAKDLQKLLESIPKKNIEKEGYLENGGFSFAVRKNGEIIVVVLSNRRNPVAGEMAKSIEQLWKREPYQLPLPRKESRVSSALLEEYAGAYLLGPGAELKVVTENDSLFLFMGPQKVHLKPQSENQFFMDNTEAAIRFEKDSTGKVAYAELLDGFLSGKEIPKKQ</sequence>
<dbReference type="STRING" id="390640.SAMN04488034_103158"/>
<dbReference type="Proteomes" id="UP000199448">
    <property type="component" value="Unassembled WGS sequence"/>
</dbReference>
<dbReference type="Gene3D" id="3.40.710.10">
    <property type="entry name" value="DD-peptidase/beta-lactamase superfamily"/>
    <property type="match status" value="1"/>
</dbReference>
<reference evidence="2 3" key="1">
    <citation type="submission" date="2016-10" db="EMBL/GenBank/DDBJ databases">
        <authorList>
            <person name="de Groot N.N."/>
        </authorList>
    </citation>
    <scope>NUCLEOTIDE SEQUENCE [LARGE SCALE GENOMIC DNA]</scope>
    <source>
        <strain evidence="2 3">DSM 23553</strain>
    </source>
</reference>
<organism evidence="2 3">
    <name type="scientific">Salinimicrobium catena</name>
    <dbReference type="NCBI Taxonomy" id="390640"/>
    <lineage>
        <taxon>Bacteria</taxon>
        <taxon>Pseudomonadati</taxon>
        <taxon>Bacteroidota</taxon>
        <taxon>Flavobacteriia</taxon>
        <taxon>Flavobacteriales</taxon>
        <taxon>Flavobacteriaceae</taxon>
        <taxon>Salinimicrobium</taxon>
    </lineage>
</organism>